<dbReference type="Gramene" id="AET3Gv21109600.25">
    <property type="protein sequence ID" value="AET3Gv21109600.25"/>
    <property type="gene ID" value="AET3Gv21109600"/>
</dbReference>
<name>A0A453GM02_AEGTS</name>
<dbReference type="Proteomes" id="UP000015105">
    <property type="component" value="Chromosome 3D"/>
</dbReference>
<keyword evidence="2" id="KW-1185">Reference proteome</keyword>
<dbReference type="EnsemblPlants" id="AET3Gv21109600.25">
    <property type="protein sequence ID" value="AET3Gv21109600.25"/>
    <property type="gene ID" value="AET3Gv21109600"/>
</dbReference>
<reference evidence="2" key="2">
    <citation type="journal article" date="2017" name="Nat. Plants">
        <title>The Aegilops tauschii genome reveals multiple impacts of transposons.</title>
        <authorList>
            <person name="Zhao G."/>
            <person name="Zou C."/>
            <person name="Li K."/>
            <person name="Wang K."/>
            <person name="Li T."/>
            <person name="Gao L."/>
            <person name="Zhang X."/>
            <person name="Wang H."/>
            <person name="Yang Z."/>
            <person name="Liu X."/>
            <person name="Jiang W."/>
            <person name="Mao L."/>
            <person name="Kong X."/>
            <person name="Jiao Y."/>
            <person name="Jia J."/>
        </authorList>
    </citation>
    <scope>NUCLEOTIDE SEQUENCE [LARGE SCALE GENOMIC DNA]</scope>
    <source>
        <strain evidence="2">cv. AL8/78</strain>
    </source>
</reference>
<proteinExistence type="predicted"/>
<sequence length="59" mass="6657">MISADHQRSRTDFQVWKVKCRRDPFCVVCPLPCKTESLGTCNYRTVPPKNCLSVASSPV</sequence>
<dbReference type="AlphaFoldDB" id="A0A453GM02"/>
<organism evidence="1 2">
    <name type="scientific">Aegilops tauschii subsp. strangulata</name>
    <name type="common">Goatgrass</name>
    <dbReference type="NCBI Taxonomy" id="200361"/>
    <lineage>
        <taxon>Eukaryota</taxon>
        <taxon>Viridiplantae</taxon>
        <taxon>Streptophyta</taxon>
        <taxon>Embryophyta</taxon>
        <taxon>Tracheophyta</taxon>
        <taxon>Spermatophyta</taxon>
        <taxon>Magnoliopsida</taxon>
        <taxon>Liliopsida</taxon>
        <taxon>Poales</taxon>
        <taxon>Poaceae</taxon>
        <taxon>BOP clade</taxon>
        <taxon>Pooideae</taxon>
        <taxon>Triticodae</taxon>
        <taxon>Triticeae</taxon>
        <taxon>Triticinae</taxon>
        <taxon>Aegilops</taxon>
    </lineage>
</organism>
<reference evidence="1" key="5">
    <citation type="journal article" date="2021" name="G3 (Bethesda)">
        <title>Aegilops tauschii genome assembly Aet v5.0 features greater sequence contiguity and improved annotation.</title>
        <authorList>
            <person name="Wang L."/>
            <person name="Zhu T."/>
            <person name="Rodriguez J.C."/>
            <person name="Deal K.R."/>
            <person name="Dubcovsky J."/>
            <person name="McGuire P.E."/>
            <person name="Lux T."/>
            <person name="Spannagl M."/>
            <person name="Mayer K.F.X."/>
            <person name="Baldrich P."/>
            <person name="Meyers B.C."/>
            <person name="Huo N."/>
            <person name="Gu Y.Q."/>
            <person name="Zhou H."/>
            <person name="Devos K.M."/>
            <person name="Bennetzen J.L."/>
            <person name="Unver T."/>
            <person name="Budak H."/>
            <person name="Gulick P.J."/>
            <person name="Galiba G."/>
            <person name="Kalapos B."/>
            <person name="Nelson D.R."/>
            <person name="Li P."/>
            <person name="You F.M."/>
            <person name="Luo M.C."/>
            <person name="Dvorak J."/>
        </authorList>
    </citation>
    <scope>NUCLEOTIDE SEQUENCE [LARGE SCALE GENOMIC DNA]</scope>
    <source>
        <strain evidence="1">cv. AL8/78</strain>
    </source>
</reference>
<accession>A0A453GM02</accession>
<reference evidence="1" key="4">
    <citation type="submission" date="2019-03" db="UniProtKB">
        <authorList>
            <consortium name="EnsemblPlants"/>
        </authorList>
    </citation>
    <scope>IDENTIFICATION</scope>
</reference>
<reference evidence="1" key="3">
    <citation type="journal article" date="2017" name="Nature">
        <title>Genome sequence of the progenitor of the wheat D genome Aegilops tauschii.</title>
        <authorList>
            <person name="Luo M.C."/>
            <person name="Gu Y.Q."/>
            <person name="Puiu D."/>
            <person name="Wang H."/>
            <person name="Twardziok S.O."/>
            <person name="Deal K.R."/>
            <person name="Huo N."/>
            <person name="Zhu T."/>
            <person name="Wang L."/>
            <person name="Wang Y."/>
            <person name="McGuire P.E."/>
            <person name="Liu S."/>
            <person name="Long H."/>
            <person name="Ramasamy R.K."/>
            <person name="Rodriguez J.C."/>
            <person name="Van S.L."/>
            <person name="Yuan L."/>
            <person name="Wang Z."/>
            <person name="Xia Z."/>
            <person name="Xiao L."/>
            <person name="Anderson O.D."/>
            <person name="Ouyang S."/>
            <person name="Liang Y."/>
            <person name="Zimin A.V."/>
            <person name="Pertea G."/>
            <person name="Qi P."/>
            <person name="Bennetzen J.L."/>
            <person name="Dai X."/>
            <person name="Dawson M.W."/>
            <person name="Muller H.G."/>
            <person name="Kugler K."/>
            <person name="Rivarola-Duarte L."/>
            <person name="Spannagl M."/>
            <person name="Mayer K.F.X."/>
            <person name="Lu F.H."/>
            <person name="Bevan M.W."/>
            <person name="Leroy P."/>
            <person name="Li P."/>
            <person name="You F.M."/>
            <person name="Sun Q."/>
            <person name="Liu Z."/>
            <person name="Lyons E."/>
            <person name="Wicker T."/>
            <person name="Salzberg S.L."/>
            <person name="Devos K.M."/>
            <person name="Dvorak J."/>
        </authorList>
    </citation>
    <scope>NUCLEOTIDE SEQUENCE [LARGE SCALE GENOMIC DNA]</scope>
    <source>
        <strain evidence="1">cv. AL8/78</strain>
    </source>
</reference>
<evidence type="ECO:0000313" key="2">
    <source>
        <dbReference type="Proteomes" id="UP000015105"/>
    </source>
</evidence>
<reference evidence="2" key="1">
    <citation type="journal article" date="2014" name="Science">
        <title>Ancient hybridizations among the ancestral genomes of bread wheat.</title>
        <authorList>
            <consortium name="International Wheat Genome Sequencing Consortium,"/>
            <person name="Marcussen T."/>
            <person name="Sandve S.R."/>
            <person name="Heier L."/>
            <person name="Spannagl M."/>
            <person name="Pfeifer M."/>
            <person name="Jakobsen K.S."/>
            <person name="Wulff B.B."/>
            <person name="Steuernagel B."/>
            <person name="Mayer K.F."/>
            <person name="Olsen O.A."/>
        </authorList>
    </citation>
    <scope>NUCLEOTIDE SEQUENCE [LARGE SCALE GENOMIC DNA]</scope>
    <source>
        <strain evidence="2">cv. AL8/78</strain>
    </source>
</reference>
<evidence type="ECO:0000313" key="1">
    <source>
        <dbReference type="EnsemblPlants" id="AET3Gv21109600.25"/>
    </source>
</evidence>
<protein>
    <submittedName>
        <fullName evidence="1">Uncharacterized protein</fullName>
    </submittedName>
</protein>